<dbReference type="EMBL" id="REGN01014014">
    <property type="protein sequence ID" value="RMZ93183.1"/>
    <property type="molecule type" value="Genomic_DNA"/>
</dbReference>
<gene>
    <name evidence="1" type="ORF">BpHYR1_046153</name>
</gene>
<name>A0A3M7P2E8_BRAPC</name>
<accession>A0A3M7P2E8</accession>
<protein>
    <submittedName>
        <fullName evidence="1">Uncharacterized protein</fullName>
    </submittedName>
</protein>
<dbReference type="AlphaFoldDB" id="A0A3M7P2E8"/>
<sequence>MIFVLKTRSSNLCVRQEPLPKKELEKKMSNSPLSTGIEKNILLHYSILFYFLFIFLREI</sequence>
<evidence type="ECO:0000313" key="2">
    <source>
        <dbReference type="Proteomes" id="UP000276133"/>
    </source>
</evidence>
<keyword evidence="2" id="KW-1185">Reference proteome</keyword>
<dbReference type="Proteomes" id="UP000276133">
    <property type="component" value="Unassembled WGS sequence"/>
</dbReference>
<evidence type="ECO:0000313" key="1">
    <source>
        <dbReference type="EMBL" id="RMZ93183.1"/>
    </source>
</evidence>
<proteinExistence type="predicted"/>
<reference evidence="1 2" key="1">
    <citation type="journal article" date="2018" name="Sci. Rep.">
        <title>Genomic signatures of local adaptation to the degree of environmental predictability in rotifers.</title>
        <authorList>
            <person name="Franch-Gras L."/>
            <person name="Hahn C."/>
            <person name="Garcia-Roger E.M."/>
            <person name="Carmona M.J."/>
            <person name="Serra M."/>
            <person name="Gomez A."/>
        </authorList>
    </citation>
    <scope>NUCLEOTIDE SEQUENCE [LARGE SCALE GENOMIC DNA]</scope>
    <source>
        <strain evidence="1">HYR1</strain>
    </source>
</reference>
<comment type="caution">
    <text evidence="1">The sequence shown here is derived from an EMBL/GenBank/DDBJ whole genome shotgun (WGS) entry which is preliminary data.</text>
</comment>
<organism evidence="1 2">
    <name type="scientific">Brachionus plicatilis</name>
    <name type="common">Marine rotifer</name>
    <name type="synonym">Brachionus muelleri</name>
    <dbReference type="NCBI Taxonomy" id="10195"/>
    <lineage>
        <taxon>Eukaryota</taxon>
        <taxon>Metazoa</taxon>
        <taxon>Spiralia</taxon>
        <taxon>Gnathifera</taxon>
        <taxon>Rotifera</taxon>
        <taxon>Eurotatoria</taxon>
        <taxon>Monogononta</taxon>
        <taxon>Pseudotrocha</taxon>
        <taxon>Ploima</taxon>
        <taxon>Brachionidae</taxon>
        <taxon>Brachionus</taxon>
    </lineage>
</organism>